<gene>
    <name evidence="6" type="ORF">AKG39_09215</name>
</gene>
<keyword evidence="2" id="KW-0813">Transport</keyword>
<name>A0A0L6U1X4_9FIRM</name>
<dbReference type="AlphaFoldDB" id="A0A0L6U1X4"/>
<keyword evidence="4" id="KW-0067">ATP-binding</keyword>
<dbReference type="SUPFAM" id="SSF52540">
    <property type="entry name" value="P-loop containing nucleoside triphosphate hydrolases"/>
    <property type="match status" value="1"/>
</dbReference>
<dbReference type="EMBL" id="LGYO01000022">
    <property type="protein sequence ID" value="KNZ41800.1"/>
    <property type="molecule type" value="Genomic_DNA"/>
</dbReference>
<dbReference type="InterPro" id="IPR003593">
    <property type="entry name" value="AAA+_ATPase"/>
</dbReference>
<dbReference type="GO" id="GO:0042626">
    <property type="term" value="F:ATPase-coupled transmembrane transporter activity"/>
    <property type="evidence" value="ECO:0007669"/>
    <property type="project" value="TreeGrafter"/>
</dbReference>
<dbReference type="GO" id="GO:0043190">
    <property type="term" value="C:ATP-binding cassette (ABC) transporter complex"/>
    <property type="evidence" value="ECO:0007669"/>
    <property type="project" value="TreeGrafter"/>
</dbReference>
<dbReference type="Gene3D" id="3.40.50.300">
    <property type="entry name" value="P-loop containing nucleotide triphosphate hydrolases"/>
    <property type="match status" value="1"/>
</dbReference>
<dbReference type="GO" id="GO:0016887">
    <property type="term" value="F:ATP hydrolysis activity"/>
    <property type="evidence" value="ECO:0007669"/>
    <property type="project" value="InterPro"/>
</dbReference>
<dbReference type="Pfam" id="PF00005">
    <property type="entry name" value="ABC_tran"/>
    <property type="match status" value="1"/>
</dbReference>
<evidence type="ECO:0000313" key="7">
    <source>
        <dbReference type="Proteomes" id="UP000036873"/>
    </source>
</evidence>
<dbReference type="PROSITE" id="PS00211">
    <property type="entry name" value="ABC_TRANSPORTER_1"/>
    <property type="match status" value="1"/>
</dbReference>
<proteinExistence type="inferred from homology"/>
<keyword evidence="3" id="KW-0547">Nucleotide-binding</keyword>
<reference evidence="7" key="1">
    <citation type="submission" date="2015-07" db="EMBL/GenBank/DDBJ databases">
        <title>Draft genome sequence of Acetobacterium bakii DSM 8293, a potential psychrophilic chemical producer through syngas fermentation.</title>
        <authorList>
            <person name="Song Y."/>
            <person name="Hwang S."/>
            <person name="Cho B.-K."/>
        </authorList>
    </citation>
    <scope>NUCLEOTIDE SEQUENCE [LARGE SCALE GENOMIC DNA]</scope>
    <source>
        <strain evidence="7">DSM 8239</strain>
    </source>
</reference>
<comment type="caution">
    <text evidence="6">The sequence shown here is derived from an EMBL/GenBank/DDBJ whole genome shotgun (WGS) entry which is preliminary data.</text>
</comment>
<evidence type="ECO:0000313" key="6">
    <source>
        <dbReference type="EMBL" id="KNZ41800.1"/>
    </source>
</evidence>
<dbReference type="InterPro" id="IPR050095">
    <property type="entry name" value="ECF_ABC_transporter_ATP-bd"/>
</dbReference>
<feature type="domain" description="ABC transporter" evidence="5">
    <location>
        <begin position="4"/>
        <end position="203"/>
    </location>
</feature>
<dbReference type="SMART" id="SM00382">
    <property type="entry name" value="AAA"/>
    <property type="match status" value="1"/>
</dbReference>
<evidence type="ECO:0000256" key="4">
    <source>
        <dbReference type="ARBA" id="ARBA00022840"/>
    </source>
</evidence>
<evidence type="ECO:0000259" key="5">
    <source>
        <dbReference type="PROSITE" id="PS50893"/>
    </source>
</evidence>
<evidence type="ECO:0000256" key="3">
    <source>
        <dbReference type="ARBA" id="ARBA00022741"/>
    </source>
</evidence>
<dbReference type="InterPro" id="IPR027417">
    <property type="entry name" value="P-loop_NTPase"/>
</dbReference>
<organism evidence="6 7">
    <name type="scientific">Acetobacterium bakii</name>
    <dbReference type="NCBI Taxonomy" id="52689"/>
    <lineage>
        <taxon>Bacteria</taxon>
        <taxon>Bacillati</taxon>
        <taxon>Bacillota</taxon>
        <taxon>Clostridia</taxon>
        <taxon>Eubacteriales</taxon>
        <taxon>Eubacteriaceae</taxon>
        <taxon>Acetobacterium</taxon>
    </lineage>
</organism>
<dbReference type="InterPro" id="IPR003439">
    <property type="entry name" value="ABC_transporter-like_ATP-bd"/>
</dbReference>
<dbReference type="STRING" id="52689.AKG39_09215"/>
<keyword evidence="7" id="KW-1185">Reference proteome</keyword>
<evidence type="ECO:0000256" key="2">
    <source>
        <dbReference type="ARBA" id="ARBA00022448"/>
    </source>
</evidence>
<dbReference type="PANTHER" id="PTHR43553">
    <property type="entry name" value="HEAVY METAL TRANSPORTER"/>
    <property type="match status" value="1"/>
</dbReference>
<accession>A0A0L6U1X4</accession>
<dbReference type="RefSeq" id="WP_050740100.1">
    <property type="nucleotide sequence ID" value="NZ_LGYO01000022.1"/>
</dbReference>
<dbReference type="InterPro" id="IPR017871">
    <property type="entry name" value="ABC_transporter-like_CS"/>
</dbReference>
<comment type="similarity">
    <text evidence="1">Belongs to the ABC transporter superfamily.</text>
</comment>
<dbReference type="Proteomes" id="UP000036873">
    <property type="component" value="Unassembled WGS sequence"/>
</dbReference>
<dbReference type="PROSITE" id="PS50893">
    <property type="entry name" value="ABC_TRANSPORTER_2"/>
    <property type="match status" value="1"/>
</dbReference>
<protein>
    <recommendedName>
        <fullName evidence="5">ABC transporter domain-containing protein</fullName>
    </recommendedName>
</protein>
<evidence type="ECO:0000256" key="1">
    <source>
        <dbReference type="ARBA" id="ARBA00005417"/>
    </source>
</evidence>
<dbReference type="OrthoDB" id="9801958at2"/>
<dbReference type="GO" id="GO:0005524">
    <property type="term" value="F:ATP binding"/>
    <property type="evidence" value="ECO:0007669"/>
    <property type="project" value="UniProtKB-KW"/>
</dbReference>
<sequence length="205" mass="23513">MALIEYRNINLKFEERILFSNFNLEINKNEKVLFSAASGQGKTTLVKMLLGFIVPDSGLIMVNGIKLSGETINTIRKDITYVSQDADLPKGIVAEVFDEVFGYRANRHLNYEKGMLLKWLNEFSLMPDILEQQVDCISGGERQRLALIMGILLDRDIWVLDEITTGLDAELKKKIVEVLLTYERTMLIVSHDEIYKNKGLREVIW</sequence>